<feature type="repeat" description="ANK" evidence="3">
    <location>
        <begin position="15"/>
        <end position="47"/>
    </location>
</feature>
<dbReference type="PANTHER" id="PTHR24171">
    <property type="entry name" value="ANKYRIN REPEAT DOMAIN-CONTAINING PROTEIN 39-RELATED"/>
    <property type="match status" value="1"/>
</dbReference>
<dbReference type="InterPro" id="IPR036770">
    <property type="entry name" value="Ankyrin_rpt-contain_sf"/>
</dbReference>
<gene>
    <name evidence="4" type="ORF">CC78DRAFT_586706</name>
</gene>
<dbReference type="Gene3D" id="1.25.40.20">
    <property type="entry name" value="Ankyrin repeat-containing domain"/>
    <property type="match status" value="1"/>
</dbReference>
<sequence>MLLRAKADVESKDYRGQTPLSLAAANGREAVVELLLQAKANIDSKDNKGLTPLSWATANGHEAVVKLIHLCTDFGDRTSLCCVPEDDWKRCGCSELQNYLNTLGLVRRSLITGTID</sequence>
<dbReference type="OrthoDB" id="539213at2759"/>
<evidence type="ECO:0000256" key="3">
    <source>
        <dbReference type="PROSITE-ProRule" id="PRU00023"/>
    </source>
</evidence>
<keyword evidence="5" id="KW-1185">Reference proteome</keyword>
<dbReference type="EMBL" id="ML986740">
    <property type="protein sequence ID" value="KAF2258768.1"/>
    <property type="molecule type" value="Genomic_DNA"/>
</dbReference>
<dbReference type="AlphaFoldDB" id="A0A9P4K142"/>
<organism evidence="4 5">
    <name type="scientific">Lojkania enalia</name>
    <dbReference type="NCBI Taxonomy" id="147567"/>
    <lineage>
        <taxon>Eukaryota</taxon>
        <taxon>Fungi</taxon>
        <taxon>Dikarya</taxon>
        <taxon>Ascomycota</taxon>
        <taxon>Pezizomycotina</taxon>
        <taxon>Dothideomycetes</taxon>
        <taxon>Pleosporomycetidae</taxon>
        <taxon>Pleosporales</taxon>
        <taxon>Pleosporales incertae sedis</taxon>
        <taxon>Lojkania</taxon>
    </lineage>
</organism>
<dbReference type="GO" id="GO:0085020">
    <property type="term" value="P:protein K6-linked ubiquitination"/>
    <property type="evidence" value="ECO:0007669"/>
    <property type="project" value="TreeGrafter"/>
</dbReference>
<dbReference type="SUPFAM" id="SSF48403">
    <property type="entry name" value="Ankyrin repeat"/>
    <property type="match status" value="1"/>
</dbReference>
<name>A0A9P4K142_9PLEO</name>
<dbReference type="GO" id="GO:0004842">
    <property type="term" value="F:ubiquitin-protein transferase activity"/>
    <property type="evidence" value="ECO:0007669"/>
    <property type="project" value="TreeGrafter"/>
</dbReference>
<dbReference type="SMART" id="SM00248">
    <property type="entry name" value="ANK"/>
    <property type="match status" value="2"/>
</dbReference>
<dbReference type="Pfam" id="PF12796">
    <property type="entry name" value="Ank_2"/>
    <property type="match status" value="1"/>
</dbReference>
<accession>A0A9P4K142</accession>
<dbReference type="PROSITE" id="PS50297">
    <property type="entry name" value="ANK_REP_REGION"/>
    <property type="match status" value="1"/>
</dbReference>
<evidence type="ECO:0000313" key="5">
    <source>
        <dbReference type="Proteomes" id="UP000800093"/>
    </source>
</evidence>
<reference evidence="5" key="1">
    <citation type="journal article" date="2020" name="Stud. Mycol.">
        <title>101 Dothideomycetes genomes: A test case for predicting lifestyles and emergence of pathogens.</title>
        <authorList>
            <person name="Haridas S."/>
            <person name="Albert R."/>
            <person name="Binder M."/>
            <person name="Bloem J."/>
            <person name="LaButti K."/>
            <person name="Salamov A."/>
            <person name="Andreopoulos B."/>
            <person name="Baker S."/>
            <person name="Barry K."/>
            <person name="Bills G."/>
            <person name="Bluhm B."/>
            <person name="Cannon C."/>
            <person name="Castanera R."/>
            <person name="Culley D."/>
            <person name="Daum C."/>
            <person name="Ezra D."/>
            <person name="Gonzalez J."/>
            <person name="Henrissat B."/>
            <person name="Kuo A."/>
            <person name="Liang C."/>
            <person name="Lipzen A."/>
            <person name="Lutzoni F."/>
            <person name="Magnuson J."/>
            <person name="Mondo S."/>
            <person name="Nolan M."/>
            <person name="Ohm R."/>
            <person name="Pangilinan J."/>
            <person name="Park H.-J."/>
            <person name="Ramirez L."/>
            <person name="Alfaro M."/>
            <person name="Sun H."/>
            <person name="Tritt A."/>
            <person name="Yoshinaga Y."/>
            <person name="Zwiers L.-H."/>
            <person name="Turgeon B."/>
            <person name="Goodwin S."/>
            <person name="Spatafora J."/>
            <person name="Crous P."/>
            <person name="Grigoriev I."/>
        </authorList>
    </citation>
    <scope>NUCLEOTIDE SEQUENCE [LARGE SCALE GENOMIC DNA]</scope>
    <source>
        <strain evidence="5">CBS 304.66</strain>
    </source>
</reference>
<dbReference type="PANTHER" id="PTHR24171:SF8">
    <property type="entry name" value="BRCA1-ASSOCIATED RING DOMAIN PROTEIN 1"/>
    <property type="match status" value="1"/>
</dbReference>
<dbReference type="Proteomes" id="UP000800093">
    <property type="component" value="Unassembled WGS sequence"/>
</dbReference>
<evidence type="ECO:0000313" key="4">
    <source>
        <dbReference type="EMBL" id="KAF2258768.1"/>
    </source>
</evidence>
<dbReference type="PROSITE" id="PS50088">
    <property type="entry name" value="ANK_REPEAT"/>
    <property type="match status" value="1"/>
</dbReference>
<keyword evidence="2 3" id="KW-0040">ANK repeat</keyword>
<dbReference type="InterPro" id="IPR002110">
    <property type="entry name" value="Ankyrin_rpt"/>
</dbReference>
<evidence type="ECO:0000256" key="1">
    <source>
        <dbReference type="ARBA" id="ARBA00022737"/>
    </source>
</evidence>
<protein>
    <submittedName>
        <fullName evidence="4">Ankyrin</fullName>
    </submittedName>
</protein>
<evidence type="ECO:0000256" key="2">
    <source>
        <dbReference type="ARBA" id="ARBA00023043"/>
    </source>
</evidence>
<proteinExistence type="predicted"/>
<keyword evidence="1" id="KW-0677">Repeat</keyword>
<comment type="caution">
    <text evidence="4">The sequence shown here is derived from an EMBL/GenBank/DDBJ whole genome shotgun (WGS) entry which is preliminary data.</text>
</comment>